<name>A0A0F9XFC3_9ZZZZ</name>
<sequence length="276" mass="30152">MNTDIPYVFDAHVQPDERLQDAILYYHLDRALEGRLLPCSFLNAPPSGGVWGMDRSGLLHGRREMTQAAYANVDVLAAVGGCIIPAALVAQKIATSPDQGMTIRNLKDPLGSLRHMQPGDDSTAHLRSIGVTRDDPVVIHPDFDLRHLRRFMVVAGKITCESPMMFQIDLANTPGDDFHDLQVDASGNHFIDGDVAWRDKQHAAAEALLSAYPLPCGAIDVGLHEDEGEIRARIDCVISAPPGGLFPYMADMARHAAKIAEYVDELAPVRLDEMAP</sequence>
<accession>A0A0F9XFC3</accession>
<gene>
    <name evidence="1" type="ORF">LCGC14_0228820</name>
</gene>
<protein>
    <submittedName>
        <fullName evidence="1">Uncharacterized protein</fullName>
    </submittedName>
</protein>
<dbReference type="AlphaFoldDB" id="A0A0F9XFC3"/>
<reference evidence="1" key="1">
    <citation type="journal article" date="2015" name="Nature">
        <title>Complex archaea that bridge the gap between prokaryotes and eukaryotes.</title>
        <authorList>
            <person name="Spang A."/>
            <person name="Saw J.H."/>
            <person name="Jorgensen S.L."/>
            <person name="Zaremba-Niedzwiedzka K."/>
            <person name="Martijn J."/>
            <person name="Lind A.E."/>
            <person name="van Eijk R."/>
            <person name="Schleper C."/>
            <person name="Guy L."/>
            <person name="Ettema T.J."/>
        </authorList>
    </citation>
    <scope>NUCLEOTIDE SEQUENCE</scope>
</reference>
<evidence type="ECO:0000313" key="1">
    <source>
        <dbReference type="EMBL" id="KKN90513.1"/>
    </source>
</evidence>
<dbReference type="EMBL" id="LAZR01000110">
    <property type="protein sequence ID" value="KKN90513.1"/>
    <property type="molecule type" value="Genomic_DNA"/>
</dbReference>
<proteinExistence type="predicted"/>
<comment type="caution">
    <text evidence="1">The sequence shown here is derived from an EMBL/GenBank/DDBJ whole genome shotgun (WGS) entry which is preliminary data.</text>
</comment>
<organism evidence="1">
    <name type="scientific">marine sediment metagenome</name>
    <dbReference type="NCBI Taxonomy" id="412755"/>
    <lineage>
        <taxon>unclassified sequences</taxon>
        <taxon>metagenomes</taxon>
        <taxon>ecological metagenomes</taxon>
    </lineage>
</organism>